<gene>
    <name evidence="12" type="ORF">SteCoe_16150</name>
    <name evidence="11" type="ORF">SteCoe_21458</name>
</gene>
<reference evidence="11 13" key="1">
    <citation type="submission" date="2016-11" db="EMBL/GenBank/DDBJ databases">
        <title>The macronuclear genome of Stentor coeruleus: a giant cell with tiny introns.</title>
        <authorList>
            <person name="Slabodnick M."/>
            <person name="Ruby J.G."/>
            <person name="Reiff S.B."/>
            <person name="Swart E.C."/>
            <person name="Gosai S."/>
            <person name="Prabakaran S."/>
            <person name="Witkowska E."/>
            <person name="Larue G.E."/>
            <person name="Fisher S."/>
            <person name="Freeman R.M."/>
            <person name="Gunawardena J."/>
            <person name="Chu W."/>
            <person name="Stover N.A."/>
            <person name="Gregory B.D."/>
            <person name="Nowacki M."/>
            <person name="Derisi J."/>
            <person name="Roy S.W."/>
            <person name="Marshall W.F."/>
            <person name="Sood P."/>
        </authorList>
    </citation>
    <scope>NUCLEOTIDE SEQUENCE [LARGE SCALE GENOMIC DNA]</scope>
    <source>
        <strain evidence="11">WM001</strain>
    </source>
</reference>
<dbReference type="CDD" id="cd14831">
    <property type="entry name" value="AP1_sigma"/>
    <property type="match status" value="1"/>
</dbReference>
<keyword evidence="6" id="KW-0333">Golgi apparatus</keyword>
<protein>
    <recommendedName>
        <fullName evidence="9">AP complex subunit sigma</fullName>
    </recommendedName>
</protein>
<proteinExistence type="inferred from homology"/>
<evidence type="ECO:0000256" key="7">
    <source>
        <dbReference type="ARBA" id="ARBA00023136"/>
    </source>
</evidence>
<dbReference type="Pfam" id="PF01217">
    <property type="entry name" value="Clat_adaptor_s"/>
    <property type="match status" value="1"/>
</dbReference>
<dbReference type="GO" id="GO:0016482">
    <property type="term" value="P:cytosolic transport"/>
    <property type="evidence" value="ECO:0007669"/>
    <property type="project" value="UniProtKB-ARBA"/>
</dbReference>
<dbReference type="InterPro" id="IPR022775">
    <property type="entry name" value="AP_mu_sigma_su"/>
</dbReference>
<evidence type="ECO:0000256" key="5">
    <source>
        <dbReference type="ARBA" id="ARBA00022927"/>
    </source>
</evidence>
<dbReference type="GO" id="GO:0005829">
    <property type="term" value="C:cytosol"/>
    <property type="evidence" value="ECO:0007669"/>
    <property type="project" value="GOC"/>
</dbReference>
<evidence type="ECO:0000256" key="4">
    <source>
        <dbReference type="ARBA" id="ARBA00022448"/>
    </source>
</evidence>
<dbReference type="InterPro" id="IPR011012">
    <property type="entry name" value="Longin-like_dom_sf"/>
</dbReference>
<evidence type="ECO:0000256" key="8">
    <source>
        <dbReference type="ARBA" id="ARBA00023329"/>
    </source>
</evidence>
<evidence type="ECO:0000256" key="1">
    <source>
        <dbReference type="ARBA" id="ARBA00004555"/>
    </source>
</evidence>
<keyword evidence="4 9" id="KW-0813">Transport</keyword>
<evidence type="ECO:0000256" key="3">
    <source>
        <dbReference type="ARBA" id="ARBA00006972"/>
    </source>
</evidence>
<evidence type="ECO:0000313" key="11">
    <source>
        <dbReference type="EMBL" id="OMJ78692.1"/>
    </source>
</evidence>
<evidence type="ECO:0000256" key="2">
    <source>
        <dbReference type="ARBA" id="ARBA00004640"/>
    </source>
</evidence>
<dbReference type="PIRSF" id="PIRSF015588">
    <property type="entry name" value="AP_complex_sigma"/>
    <property type="match status" value="1"/>
</dbReference>
<dbReference type="PANTHER" id="PTHR11753">
    <property type="entry name" value="ADAPTOR COMPLEXES SMALL SUBUNIT FAMILY"/>
    <property type="match status" value="1"/>
</dbReference>
<comment type="caution">
    <text evidence="11">The sequence shown here is derived from an EMBL/GenBank/DDBJ whole genome shotgun (WGS) entry which is preliminary data.</text>
</comment>
<dbReference type="EMBL" id="MPUH01000319">
    <property type="protein sequence ID" value="OMJ83000.1"/>
    <property type="molecule type" value="Genomic_DNA"/>
</dbReference>
<dbReference type="OrthoDB" id="371463at2759"/>
<dbReference type="InterPro" id="IPR016635">
    <property type="entry name" value="AP_complex_ssu"/>
</dbReference>
<dbReference type="GO" id="GO:0030121">
    <property type="term" value="C:AP-1 adaptor complex"/>
    <property type="evidence" value="ECO:0007669"/>
    <property type="project" value="InterPro"/>
</dbReference>
<dbReference type="InterPro" id="IPR044733">
    <property type="entry name" value="AP1_sigma"/>
</dbReference>
<sequence length="155" mass="18476">MIHFILLISRHGKIRLSKYFSTFSNSEREKMQKEIKSMVIGRNSKLCNFLEFRDMILVAKRYASLYFVTAIDKEENELLTLDVVHFFVELLDKYFKNVCELDIIFNFHKAYYILDEMVVAGYMLETSKKQIIRLISNQDEIMEEAREEAVPRKNN</sequence>
<comment type="similarity">
    <text evidence="3 9">Belongs to the adaptor complexes small subunit family.</text>
</comment>
<evidence type="ECO:0000259" key="10">
    <source>
        <dbReference type="Pfam" id="PF01217"/>
    </source>
</evidence>
<evidence type="ECO:0000256" key="6">
    <source>
        <dbReference type="ARBA" id="ARBA00023034"/>
    </source>
</evidence>
<name>A0A1R2BPG3_9CILI</name>
<dbReference type="GO" id="GO:0006886">
    <property type="term" value="P:intracellular protein transport"/>
    <property type="evidence" value="ECO:0007669"/>
    <property type="project" value="UniProtKB-UniRule"/>
</dbReference>
<dbReference type="Proteomes" id="UP000187209">
    <property type="component" value="Unassembled WGS sequence"/>
</dbReference>
<evidence type="ECO:0000256" key="9">
    <source>
        <dbReference type="PIRNR" id="PIRNR015588"/>
    </source>
</evidence>
<organism evidence="11 13">
    <name type="scientific">Stentor coeruleus</name>
    <dbReference type="NCBI Taxonomy" id="5963"/>
    <lineage>
        <taxon>Eukaryota</taxon>
        <taxon>Sar</taxon>
        <taxon>Alveolata</taxon>
        <taxon>Ciliophora</taxon>
        <taxon>Postciliodesmatophora</taxon>
        <taxon>Heterotrichea</taxon>
        <taxon>Heterotrichida</taxon>
        <taxon>Stentoridae</taxon>
        <taxon>Stentor</taxon>
    </lineage>
</organism>
<keyword evidence="13" id="KW-1185">Reference proteome</keyword>
<dbReference type="FunFam" id="3.30.450.60:FF:000007">
    <property type="entry name" value="AP complex subunit sigma"/>
    <property type="match status" value="1"/>
</dbReference>
<feature type="domain" description="AP complex mu/sigma subunit" evidence="10">
    <location>
        <begin position="1"/>
        <end position="140"/>
    </location>
</feature>
<keyword evidence="7 9" id="KW-0472">Membrane</keyword>
<comment type="subcellular location">
    <subcellularLocation>
        <location evidence="2">Cytoplasmic vesicle</location>
        <location evidence="2">Clathrin-coated vesicle membrane</location>
    </subcellularLocation>
    <subcellularLocation>
        <location evidence="1">Golgi apparatus</location>
    </subcellularLocation>
</comment>
<dbReference type="GO" id="GO:0035615">
    <property type="term" value="F:clathrin adaptor activity"/>
    <property type="evidence" value="ECO:0007669"/>
    <property type="project" value="InterPro"/>
</dbReference>
<evidence type="ECO:0000313" key="13">
    <source>
        <dbReference type="Proteomes" id="UP000187209"/>
    </source>
</evidence>
<accession>A0A1R2BPG3</accession>
<dbReference type="Gene3D" id="3.30.450.60">
    <property type="match status" value="1"/>
</dbReference>
<keyword evidence="8" id="KW-0968">Cytoplasmic vesicle</keyword>
<evidence type="ECO:0000313" key="12">
    <source>
        <dbReference type="EMBL" id="OMJ83000.1"/>
    </source>
</evidence>
<dbReference type="EMBL" id="MPUH01000509">
    <property type="protein sequence ID" value="OMJ78692.1"/>
    <property type="molecule type" value="Genomic_DNA"/>
</dbReference>
<keyword evidence="5 9" id="KW-0653">Protein transport</keyword>
<dbReference type="SUPFAM" id="SSF64356">
    <property type="entry name" value="SNARE-like"/>
    <property type="match status" value="1"/>
</dbReference>
<dbReference type="AlphaFoldDB" id="A0A1R2BPG3"/>